<dbReference type="RefSeq" id="XP_045958083.1">
    <property type="nucleotide sequence ID" value="XM_046102655.1"/>
</dbReference>
<feature type="domain" description="TauD/TfdA-like" evidence="8">
    <location>
        <begin position="258"/>
        <end position="499"/>
    </location>
</feature>
<dbReference type="SUPFAM" id="SSF51197">
    <property type="entry name" value="Clavaminate synthase-like"/>
    <property type="match status" value="1"/>
</dbReference>
<dbReference type="Pfam" id="PF02668">
    <property type="entry name" value="TauD"/>
    <property type="match status" value="1"/>
</dbReference>
<evidence type="ECO:0000313" key="10">
    <source>
        <dbReference type="Proteomes" id="UP000758603"/>
    </source>
</evidence>
<dbReference type="PANTHER" id="PTHR10696:SF25">
    <property type="entry name" value="OXIDOREDUCTASE AIM17-RELATED"/>
    <property type="match status" value="1"/>
</dbReference>
<name>A0A9P8UKJ5_9PEZI</name>
<keyword evidence="4" id="KW-0223">Dioxygenase</keyword>
<dbReference type="AlphaFoldDB" id="A0A9P8UKJ5"/>
<keyword evidence="5" id="KW-0560">Oxidoreductase</keyword>
<dbReference type="PANTHER" id="PTHR10696">
    <property type="entry name" value="GAMMA-BUTYROBETAINE HYDROXYLASE-RELATED"/>
    <property type="match status" value="1"/>
</dbReference>
<evidence type="ECO:0000256" key="3">
    <source>
        <dbReference type="ARBA" id="ARBA00022723"/>
    </source>
</evidence>
<dbReference type="Proteomes" id="UP000758603">
    <property type="component" value="Unassembled WGS sequence"/>
</dbReference>
<evidence type="ECO:0000256" key="7">
    <source>
        <dbReference type="SAM" id="MobiDB-lite"/>
    </source>
</evidence>
<feature type="compositionally biased region" description="Polar residues" evidence="7">
    <location>
        <begin position="35"/>
        <end position="45"/>
    </location>
</feature>
<dbReference type="GeneID" id="70131547"/>
<dbReference type="InterPro" id="IPR050411">
    <property type="entry name" value="AlphaKG_dependent_hydroxylases"/>
</dbReference>
<dbReference type="OrthoDB" id="406634at2759"/>
<proteinExistence type="inferred from homology"/>
<dbReference type="GO" id="GO:0005739">
    <property type="term" value="C:mitochondrion"/>
    <property type="evidence" value="ECO:0007669"/>
    <property type="project" value="TreeGrafter"/>
</dbReference>
<evidence type="ECO:0000256" key="6">
    <source>
        <dbReference type="ARBA" id="ARBA00023004"/>
    </source>
</evidence>
<keyword evidence="10" id="KW-1185">Reference proteome</keyword>
<keyword evidence="6" id="KW-0408">Iron</keyword>
<dbReference type="Gene3D" id="3.60.130.10">
    <property type="entry name" value="Clavaminate synthase-like"/>
    <property type="match status" value="1"/>
</dbReference>
<accession>A0A9P8UKJ5</accession>
<sequence length="529" mass="60703">MFAIPNTSRNVLYRSLVSESRRRILQVPRALLSSLPQKKPQNQCPVQDPTPPTYSASVSLDGPSSNDKEEHLRPPIRQAGKPAFKVNPVGSELAHLLGENHHDEAALMKGLMVDPSCEQSLSALQENDIHLRHPKLEYLLKLDKLWLRDACTCERCVNPSSHQKRFSTSDIPNDLPINYVKHCTDGFFEISWKHDFLTGGSHITRLSADRVYNSYFRGEYLEPFHTQAPKIAWNGVKLRTSSVFHDYKCFMDGGPQYVDAIERLDAYGIIFLRNVPYSEESVEHISKMLGIAQETFFGKTWDVISKPDPESIAYTSDYLGLHQDMIYLDHPPKIQVLHCLENSCEGGESMFSDGLQAAREFQKERWHTKILERFRVKYEYRSGGHTYATSRPVLPDFDYRMRNDQDGFSCQDNGERVLLPFWSPPFQSSDQYIPAGAERELRHWKHAAHEFKALLEDGKNVFEYKMKPGECVVFDNLRVLHGRRQFNSSSGKRWLRGMYVEGNSFKSKLQSLASRRQAQLAGHDSSLSR</sequence>
<dbReference type="GO" id="GO:0046872">
    <property type="term" value="F:metal ion binding"/>
    <property type="evidence" value="ECO:0007669"/>
    <property type="project" value="UniProtKB-KW"/>
</dbReference>
<feature type="compositionally biased region" description="Polar residues" evidence="7">
    <location>
        <begin position="53"/>
        <end position="65"/>
    </location>
</feature>
<evidence type="ECO:0000259" key="8">
    <source>
        <dbReference type="Pfam" id="PF02668"/>
    </source>
</evidence>
<dbReference type="GO" id="GO:0045329">
    <property type="term" value="P:carnitine biosynthetic process"/>
    <property type="evidence" value="ECO:0007669"/>
    <property type="project" value="TreeGrafter"/>
</dbReference>
<evidence type="ECO:0000313" key="9">
    <source>
        <dbReference type="EMBL" id="KAH6653813.1"/>
    </source>
</evidence>
<protein>
    <recommendedName>
        <fullName evidence="8">TauD/TfdA-like domain-containing protein</fullName>
    </recommendedName>
</protein>
<dbReference type="InterPro" id="IPR042098">
    <property type="entry name" value="TauD-like_sf"/>
</dbReference>
<evidence type="ECO:0000256" key="5">
    <source>
        <dbReference type="ARBA" id="ARBA00023002"/>
    </source>
</evidence>
<dbReference type="Gene3D" id="3.30.2020.30">
    <property type="match status" value="1"/>
</dbReference>
<feature type="region of interest" description="Disordered" evidence="7">
    <location>
        <begin position="35"/>
        <end position="83"/>
    </location>
</feature>
<dbReference type="InterPro" id="IPR038492">
    <property type="entry name" value="GBBH-like_N_sf"/>
</dbReference>
<dbReference type="GO" id="GO:0051213">
    <property type="term" value="F:dioxygenase activity"/>
    <property type="evidence" value="ECO:0007669"/>
    <property type="project" value="UniProtKB-KW"/>
</dbReference>
<gene>
    <name evidence="9" type="ORF">BKA67DRAFT_563238</name>
</gene>
<comment type="similarity">
    <text evidence="2">Belongs to the gamma-BBH/TMLD family.</text>
</comment>
<dbReference type="InterPro" id="IPR003819">
    <property type="entry name" value="TauD/TfdA-like"/>
</dbReference>
<reference evidence="9" key="1">
    <citation type="journal article" date="2021" name="Nat. Commun.">
        <title>Genetic determinants of endophytism in the Arabidopsis root mycobiome.</title>
        <authorList>
            <person name="Mesny F."/>
            <person name="Miyauchi S."/>
            <person name="Thiergart T."/>
            <person name="Pickel B."/>
            <person name="Atanasova L."/>
            <person name="Karlsson M."/>
            <person name="Huettel B."/>
            <person name="Barry K.W."/>
            <person name="Haridas S."/>
            <person name="Chen C."/>
            <person name="Bauer D."/>
            <person name="Andreopoulos W."/>
            <person name="Pangilinan J."/>
            <person name="LaButti K."/>
            <person name="Riley R."/>
            <person name="Lipzen A."/>
            <person name="Clum A."/>
            <person name="Drula E."/>
            <person name="Henrissat B."/>
            <person name="Kohler A."/>
            <person name="Grigoriev I.V."/>
            <person name="Martin F.M."/>
            <person name="Hacquard S."/>
        </authorList>
    </citation>
    <scope>NUCLEOTIDE SEQUENCE</scope>
    <source>
        <strain evidence="9">MPI-SDFR-AT-0073</strain>
    </source>
</reference>
<comment type="cofactor">
    <cofactor evidence="1">
        <name>Fe(2+)</name>
        <dbReference type="ChEBI" id="CHEBI:29033"/>
    </cofactor>
</comment>
<comment type="caution">
    <text evidence="9">The sequence shown here is derived from an EMBL/GenBank/DDBJ whole genome shotgun (WGS) entry which is preliminary data.</text>
</comment>
<evidence type="ECO:0000256" key="2">
    <source>
        <dbReference type="ARBA" id="ARBA00008654"/>
    </source>
</evidence>
<keyword evidence="3" id="KW-0479">Metal-binding</keyword>
<organism evidence="9 10">
    <name type="scientific">Truncatella angustata</name>
    <dbReference type="NCBI Taxonomy" id="152316"/>
    <lineage>
        <taxon>Eukaryota</taxon>
        <taxon>Fungi</taxon>
        <taxon>Dikarya</taxon>
        <taxon>Ascomycota</taxon>
        <taxon>Pezizomycotina</taxon>
        <taxon>Sordariomycetes</taxon>
        <taxon>Xylariomycetidae</taxon>
        <taxon>Amphisphaeriales</taxon>
        <taxon>Sporocadaceae</taxon>
        <taxon>Truncatella</taxon>
    </lineage>
</organism>
<evidence type="ECO:0000256" key="1">
    <source>
        <dbReference type="ARBA" id="ARBA00001954"/>
    </source>
</evidence>
<evidence type="ECO:0000256" key="4">
    <source>
        <dbReference type="ARBA" id="ARBA00022964"/>
    </source>
</evidence>
<dbReference type="EMBL" id="JAGPXC010000004">
    <property type="protein sequence ID" value="KAH6653813.1"/>
    <property type="molecule type" value="Genomic_DNA"/>
</dbReference>